<protein>
    <submittedName>
        <fullName evidence="2">Uncharacterized protein</fullName>
    </submittedName>
</protein>
<dbReference type="EMBL" id="SDHY01000005">
    <property type="protein sequence ID" value="RXK48256.1"/>
    <property type="molecule type" value="Genomic_DNA"/>
</dbReference>
<keyword evidence="3" id="KW-1185">Reference proteome</keyword>
<proteinExistence type="predicted"/>
<name>A0A4V1M5C6_9BACT</name>
<dbReference type="Proteomes" id="UP000289455">
    <property type="component" value="Unassembled WGS sequence"/>
</dbReference>
<accession>A0A4V1M5C6</accession>
<evidence type="ECO:0000313" key="2">
    <source>
        <dbReference type="EMBL" id="RXK48256.1"/>
    </source>
</evidence>
<evidence type="ECO:0000313" key="3">
    <source>
        <dbReference type="Proteomes" id="UP000289455"/>
    </source>
</evidence>
<evidence type="ECO:0000256" key="1">
    <source>
        <dbReference type="SAM" id="MobiDB-lite"/>
    </source>
</evidence>
<dbReference type="AlphaFoldDB" id="A0A4V1M5C6"/>
<reference evidence="2 3" key="1">
    <citation type="submission" date="2019-01" db="EMBL/GenBank/DDBJ databases">
        <title>Cytophagaceae bacterium strain CAR-16.</title>
        <authorList>
            <person name="Chen W.-M."/>
        </authorList>
    </citation>
    <scope>NUCLEOTIDE SEQUENCE [LARGE SCALE GENOMIC DNA]</scope>
    <source>
        <strain evidence="2 3">CAR-16</strain>
    </source>
</reference>
<sequence>MNYHTKEKPMKPNQKPIKTPPDPKSYVLQRKLDILTRVYWMITNTRWGLEHSDVLDRLLDKFIDLSDGLGENKRINLKDLINKDLIHKSDGKKMKK</sequence>
<comment type="caution">
    <text evidence="2">The sequence shown here is derived from an EMBL/GenBank/DDBJ whole genome shotgun (WGS) entry which is preliminary data.</text>
</comment>
<feature type="region of interest" description="Disordered" evidence="1">
    <location>
        <begin position="1"/>
        <end position="24"/>
    </location>
</feature>
<gene>
    <name evidence="2" type="ORF">ESB04_09435</name>
</gene>
<organism evidence="2 3">
    <name type="scientific">Aquirufa rosea</name>
    <dbReference type="NCBI Taxonomy" id="2509241"/>
    <lineage>
        <taxon>Bacteria</taxon>
        <taxon>Pseudomonadati</taxon>
        <taxon>Bacteroidota</taxon>
        <taxon>Cytophagia</taxon>
        <taxon>Cytophagales</taxon>
        <taxon>Flectobacillaceae</taxon>
        <taxon>Aquirufa</taxon>
    </lineage>
</organism>
<feature type="compositionally biased region" description="Basic and acidic residues" evidence="1">
    <location>
        <begin position="1"/>
        <end position="10"/>
    </location>
</feature>